<evidence type="ECO:0000259" key="14">
    <source>
        <dbReference type="PROSITE" id="PS50980"/>
    </source>
</evidence>
<dbReference type="AlphaFoldDB" id="A0A344J491"/>
<evidence type="ECO:0000256" key="1">
    <source>
        <dbReference type="ARBA" id="ARBA00004496"/>
    </source>
</evidence>
<dbReference type="GO" id="GO:0008270">
    <property type="term" value="F:zinc ion binding"/>
    <property type="evidence" value="ECO:0007669"/>
    <property type="project" value="UniProtKB-UniRule"/>
</dbReference>
<dbReference type="GO" id="GO:0006633">
    <property type="term" value="P:fatty acid biosynthetic process"/>
    <property type="evidence" value="ECO:0007669"/>
    <property type="project" value="UniProtKB-KW"/>
</dbReference>
<evidence type="ECO:0000256" key="7">
    <source>
        <dbReference type="ARBA" id="ARBA00022832"/>
    </source>
</evidence>
<keyword evidence="11 13" id="KW-0275">Fatty acid biosynthesis</keyword>
<gene>
    <name evidence="13" type="primary">accD</name>
    <name evidence="15" type="ORF">DCD74_03345</name>
</gene>
<dbReference type="PANTHER" id="PTHR42995">
    <property type="entry name" value="ACETYL-COENZYME A CARBOXYLASE CARBOXYL TRANSFERASE SUBUNIT BETA, CHLOROPLASTIC"/>
    <property type="match status" value="1"/>
</dbReference>
<comment type="catalytic activity">
    <reaction evidence="13">
        <text>N(6)-carboxybiotinyl-L-lysyl-[protein] + acetyl-CoA = N(6)-biotinyl-L-lysyl-[protein] + malonyl-CoA</text>
        <dbReference type="Rhea" id="RHEA:54728"/>
        <dbReference type="Rhea" id="RHEA-COMP:10505"/>
        <dbReference type="Rhea" id="RHEA-COMP:10506"/>
        <dbReference type="ChEBI" id="CHEBI:57288"/>
        <dbReference type="ChEBI" id="CHEBI:57384"/>
        <dbReference type="ChEBI" id="CHEBI:83144"/>
        <dbReference type="ChEBI" id="CHEBI:83145"/>
        <dbReference type="EC" id="2.1.3.15"/>
    </reaction>
</comment>
<keyword evidence="8 13" id="KW-0862">Zinc</keyword>
<dbReference type="GO" id="GO:2001295">
    <property type="term" value="P:malonyl-CoA biosynthetic process"/>
    <property type="evidence" value="ECO:0007669"/>
    <property type="project" value="UniProtKB-UniRule"/>
</dbReference>
<comment type="pathway">
    <text evidence="13">Lipid metabolism; malonyl-CoA biosynthesis; malonyl-CoA from acetyl-CoA: step 1/1.</text>
</comment>
<reference evidence="16" key="1">
    <citation type="submission" date="2018-05" db="EMBL/GenBank/DDBJ databases">
        <title>Luteimonas pekinense sp. nov., isolated from human Meibomian gland secretions, Beijing, China.</title>
        <authorList>
            <person name="Wen T."/>
            <person name="Bai H."/>
            <person name="Lv H."/>
        </authorList>
    </citation>
    <scope>NUCLEOTIDE SEQUENCE [LARGE SCALE GENOMIC DNA]</scope>
    <source>
        <strain evidence="16">83-4</strain>
    </source>
</reference>
<dbReference type="HAMAP" id="MF_01395">
    <property type="entry name" value="AcetylCoA_CT_beta"/>
    <property type="match status" value="1"/>
</dbReference>
<comment type="subcellular location">
    <subcellularLocation>
        <location evidence="1 13">Cytoplasm</location>
    </subcellularLocation>
</comment>
<feature type="binding site" evidence="13">
    <location>
        <position position="31"/>
    </location>
    <ligand>
        <name>Zn(2+)</name>
        <dbReference type="ChEBI" id="CHEBI:29105"/>
    </ligand>
</feature>
<dbReference type="Proteomes" id="UP000251842">
    <property type="component" value="Chromosome"/>
</dbReference>
<dbReference type="GO" id="GO:0005524">
    <property type="term" value="F:ATP binding"/>
    <property type="evidence" value="ECO:0007669"/>
    <property type="project" value="UniProtKB-KW"/>
</dbReference>
<keyword evidence="7 13" id="KW-0276">Fatty acid metabolism</keyword>
<evidence type="ECO:0000256" key="3">
    <source>
        <dbReference type="ARBA" id="ARBA00022679"/>
    </source>
</evidence>
<dbReference type="NCBIfam" id="TIGR00515">
    <property type="entry name" value="accD"/>
    <property type="match status" value="1"/>
</dbReference>
<comment type="cofactor">
    <cofactor evidence="13">
        <name>Zn(2+)</name>
        <dbReference type="ChEBI" id="CHEBI:29105"/>
    </cofactor>
    <text evidence="13">Binds 1 zinc ion per subunit.</text>
</comment>
<dbReference type="InterPro" id="IPR000438">
    <property type="entry name" value="Acetyl_CoA_COase_Trfase_b_su"/>
</dbReference>
<evidence type="ECO:0000256" key="11">
    <source>
        <dbReference type="ARBA" id="ARBA00023160"/>
    </source>
</evidence>
<dbReference type="SUPFAM" id="SSF52096">
    <property type="entry name" value="ClpP/crotonase"/>
    <property type="match status" value="1"/>
</dbReference>
<organism evidence="15 16">
    <name type="scientific">Solilutibacter oculi</name>
    <dbReference type="NCBI Taxonomy" id="2698682"/>
    <lineage>
        <taxon>Bacteria</taxon>
        <taxon>Pseudomonadati</taxon>
        <taxon>Pseudomonadota</taxon>
        <taxon>Gammaproteobacteria</taxon>
        <taxon>Lysobacterales</taxon>
        <taxon>Lysobacteraceae</taxon>
        <taxon>Solilutibacter</taxon>
    </lineage>
</organism>
<evidence type="ECO:0000256" key="2">
    <source>
        <dbReference type="ARBA" id="ARBA00022516"/>
    </source>
</evidence>
<keyword evidence="6 13" id="KW-0863">Zinc-finger</keyword>
<dbReference type="PRINTS" id="PR01070">
    <property type="entry name" value="ACCCTRFRASEB"/>
</dbReference>
<evidence type="ECO:0000256" key="4">
    <source>
        <dbReference type="ARBA" id="ARBA00022723"/>
    </source>
</evidence>
<feature type="domain" description="CoA carboxyltransferase N-terminal" evidence="14">
    <location>
        <begin position="27"/>
        <end position="295"/>
    </location>
</feature>
<dbReference type="GO" id="GO:0009329">
    <property type="term" value="C:acetate CoA-transferase complex"/>
    <property type="evidence" value="ECO:0007669"/>
    <property type="project" value="TreeGrafter"/>
</dbReference>
<evidence type="ECO:0000256" key="12">
    <source>
        <dbReference type="ARBA" id="ARBA00025280"/>
    </source>
</evidence>
<name>A0A344J491_9GAMM</name>
<comment type="subunit">
    <text evidence="13">Acetyl-CoA carboxylase is a heterohexamer composed of biotin carboxyl carrier protein (AccB), biotin carboxylase (AccC) and two subunits each of ACCase subunit alpha (AccA) and ACCase subunit beta (AccD).</text>
</comment>
<keyword evidence="10 13" id="KW-0443">Lipid metabolism</keyword>
<comment type="similarity">
    <text evidence="13">Belongs to the AccD/PCCB family.</text>
</comment>
<dbReference type="UniPathway" id="UPA00655">
    <property type="reaction ID" value="UER00711"/>
</dbReference>
<feature type="binding site" evidence="13">
    <location>
        <position position="50"/>
    </location>
    <ligand>
        <name>Zn(2+)</name>
        <dbReference type="ChEBI" id="CHEBI:29105"/>
    </ligand>
</feature>
<evidence type="ECO:0000313" key="16">
    <source>
        <dbReference type="Proteomes" id="UP000251842"/>
    </source>
</evidence>
<keyword evidence="9 13" id="KW-0067">ATP-binding</keyword>
<keyword evidence="16" id="KW-1185">Reference proteome</keyword>
<dbReference type="OrthoDB" id="9772975at2"/>
<dbReference type="InterPro" id="IPR029045">
    <property type="entry name" value="ClpP/crotonase-like_dom_sf"/>
</dbReference>
<dbReference type="EMBL" id="CP029556">
    <property type="protein sequence ID" value="AXA83851.1"/>
    <property type="molecule type" value="Genomic_DNA"/>
</dbReference>
<dbReference type="GO" id="GO:0016743">
    <property type="term" value="F:carboxyl- or carbamoyltransferase activity"/>
    <property type="evidence" value="ECO:0007669"/>
    <property type="project" value="UniProtKB-UniRule"/>
</dbReference>
<protein>
    <recommendedName>
        <fullName evidence="13">Acetyl-coenzyme A carboxylase carboxyl transferase subunit beta</fullName>
        <shortName evidence="13">ACCase subunit beta</shortName>
        <shortName evidence="13">Acetyl-CoA carboxylase carboxyltransferase subunit beta</shortName>
        <ecNumber evidence="13">2.1.3.15</ecNumber>
    </recommendedName>
</protein>
<dbReference type="KEGG" id="lue:DCD74_03345"/>
<dbReference type="GO" id="GO:0003989">
    <property type="term" value="F:acetyl-CoA carboxylase activity"/>
    <property type="evidence" value="ECO:0007669"/>
    <property type="project" value="InterPro"/>
</dbReference>
<dbReference type="Pfam" id="PF17848">
    <property type="entry name" value="Zn_ribbon_ACC"/>
    <property type="match status" value="1"/>
</dbReference>
<evidence type="ECO:0000313" key="15">
    <source>
        <dbReference type="EMBL" id="AXA83851.1"/>
    </source>
</evidence>
<keyword evidence="2 13" id="KW-0444">Lipid biosynthesis</keyword>
<keyword evidence="3 13" id="KW-0808">Transferase</keyword>
<dbReference type="InterPro" id="IPR034733">
    <property type="entry name" value="AcCoA_carboxyl_beta"/>
</dbReference>
<evidence type="ECO:0000256" key="10">
    <source>
        <dbReference type="ARBA" id="ARBA00023098"/>
    </source>
</evidence>
<evidence type="ECO:0000256" key="8">
    <source>
        <dbReference type="ARBA" id="ARBA00022833"/>
    </source>
</evidence>
<evidence type="ECO:0000256" key="6">
    <source>
        <dbReference type="ARBA" id="ARBA00022771"/>
    </source>
</evidence>
<keyword evidence="4 13" id="KW-0479">Metal-binding</keyword>
<sequence length="295" mass="32302">MSWLKKLTPARIRTDAGPRKRNVPEGLWEKCDRCGAVLYRPELEENLEVCPKCAFHMPIRARARLNAFLDIGSGKELGATLGPVDVLKFKDQKKYAERIKVAQKTTGERDALVTMEGLLKQRPIVASAFDFAFMGGSMGSVVGERFSLGAERAAEIGAPFVCFSASGGARMQESLFSLMQMAKTSAALGRLRAKGLPYISVMTHPTTGGVSASFAMLGDINLAEPEALIGFAGPRVIEQTVREKLPEGFQRSEFLLDHGAIDQICDRRELRDRIADLTALLLKQPHPPEDSELVA</sequence>
<dbReference type="InterPro" id="IPR011762">
    <property type="entry name" value="COA_CT_N"/>
</dbReference>
<keyword evidence="13" id="KW-0963">Cytoplasm</keyword>
<dbReference type="InterPro" id="IPR041010">
    <property type="entry name" value="Znf-ACC"/>
</dbReference>
<proteinExistence type="inferred from homology"/>
<evidence type="ECO:0000256" key="13">
    <source>
        <dbReference type="HAMAP-Rule" id="MF_01395"/>
    </source>
</evidence>
<dbReference type="PANTHER" id="PTHR42995:SF5">
    <property type="entry name" value="ACETYL-COENZYME A CARBOXYLASE CARBOXYL TRANSFERASE SUBUNIT BETA, CHLOROPLASTIC"/>
    <property type="match status" value="1"/>
</dbReference>
<evidence type="ECO:0000256" key="9">
    <source>
        <dbReference type="ARBA" id="ARBA00022840"/>
    </source>
</evidence>
<dbReference type="EC" id="2.1.3.15" evidence="13"/>
<feature type="binding site" evidence="13">
    <location>
        <position position="34"/>
    </location>
    <ligand>
        <name>Zn(2+)</name>
        <dbReference type="ChEBI" id="CHEBI:29105"/>
    </ligand>
</feature>
<dbReference type="RefSeq" id="WP_112926066.1">
    <property type="nucleotide sequence ID" value="NZ_CP029556.1"/>
</dbReference>
<dbReference type="Gene3D" id="3.90.226.10">
    <property type="entry name" value="2-enoyl-CoA Hydratase, Chain A, domain 1"/>
    <property type="match status" value="1"/>
</dbReference>
<keyword evidence="5 13" id="KW-0547">Nucleotide-binding</keyword>
<accession>A0A344J491</accession>
<comment type="function">
    <text evidence="12 13">Component of the acetyl coenzyme A carboxylase (ACC) complex. Biotin carboxylase (BC) catalyzes the carboxylation of biotin on its carrier protein (BCCP) and then the CO(2) group is transferred by the transcarboxylase to acetyl-CoA to form malonyl-CoA.</text>
</comment>
<dbReference type="Pfam" id="PF01039">
    <property type="entry name" value="Carboxyl_trans"/>
    <property type="match status" value="1"/>
</dbReference>
<evidence type="ECO:0000256" key="5">
    <source>
        <dbReference type="ARBA" id="ARBA00022741"/>
    </source>
</evidence>
<feature type="binding site" evidence="13">
    <location>
        <position position="53"/>
    </location>
    <ligand>
        <name>Zn(2+)</name>
        <dbReference type="ChEBI" id="CHEBI:29105"/>
    </ligand>
</feature>
<dbReference type="PROSITE" id="PS50980">
    <property type="entry name" value="COA_CT_NTER"/>
    <property type="match status" value="1"/>
</dbReference>
<feature type="zinc finger region" description="C4-type" evidence="13">
    <location>
        <begin position="31"/>
        <end position="53"/>
    </location>
</feature>